<dbReference type="STRING" id="6205.A0A0R3WNR1"/>
<keyword evidence="3" id="KW-1185">Reference proteome</keyword>
<reference evidence="4" key="1">
    <citation type="submission" date="2017-02" db="UniProtKB">
        <authorList>
            <consortium name="WormBaseParasite"/>
        </authorList>
    </citation>
    <scope>IDENTIFICATION</scope>
</reference>
<organism evidence="4">
    <name type="scientific">Hydatigena taeniaeformis</name>
    <name type="common">Feline tapeworm</name>
    <name type="synonym">Taenia taeniaeformis</name>
    <dbReference type="NCBI Taxonomy" id="6205"/>
    <lineage>
        <taxon>Eukaryota</taxon>
        <taxon>Metazoa</taxon>
        <taxon>Spiralia</taxon>
        <taxon>Lophotrochozoa</taxon>
        <taxon>Platyhelminthes</taxon>
        <taxon>Cestoda</taxon>
        <taxon>Eucestoda</taxon>
        <taxon>Cyclophyllidea</taxon>
        <taxon>Taeniidae</taxon>
        <taxon>Hydatigera</taxon>
    </lineage>
</organism>
<name>A0A0R3WNR1_HYDTA</name>
<proteinExistence type="predicted"/>
<reference evidence="2 3" key="2">
    <citation type="submission" date="2018-11" db="EMBL/GenBank/DDBJ databases">
        <authorList>
            <consortium name="Pathogen Informatics"/>
        </authorList>
    </citation>
    <scope>NUCLEOTIDE SEQUENCE [LARGE SCALE GENOMIC DNA]</scope>
</reference>
<evidence type="ECO:0000313" key="4">
    <source>
        <dbReference type="WBParaSite" id="TTAC_0000239901-mRNA-1"/>
    </source>
</evidence>
<feature type="region of interest" description="Disordered" evidence="1">
    <location>
        <begin position="31"/>
        <end position="56"/>
    </location>
</feature>
<dbReference type="EMBL" id="UYWX01001022">
    <property type="protein sequence ID" value="VDM19865.1"/>
    <property type="molecule type" value="Genomic_DNA"/>
</dbReference>
<sequence>MSDLLPKALTSKLWVWSVTITQQSVETSITKRETVKDDDDGDDVDDSTEDDTISEEASLPPCKILRLSPRPAIRYYTEAVVDDATRGLLEAAYVPDCPDCNRRFPDPKPSNLILHLHAYRYTGSDWSYSVPPPEWAFDSIQLEELEARIAERLPLL</sequence>
<dbReference type="WBParaSite" id="TTAC_0000239901-mRNA-1">
    <property type="protein sequence ID" value="TTAC_0000239901-mRNA-1"/>
    <property type="gene ID" value="TTAC_0000239901"/>
</dbReference>
<gene>
    <name evidence="2" type="ORF">TTAC_LOCUS2386</name>
</gene>
<evidence type="ECO:0000256" key="1">
    <source>
        <dbReference type="SAM" id="MobiDB-lite"/>
    </source>
</evidence>
<dbReference type="AlphaFoldDB" id="A0A0R3WNR1"/>
<evidence type="ECO:0000313" key="3">
    <source>
        <dbReference type="Proteomes" id="UP000274429"/>
    </source>
</evidence>
<evidence type="ECO:0000313" key="2">
    <source>
        <dbReference type="EMBL" id="VDM19865.1"/>
    </source>
</evidence>
<feature type="compositionally biased region" description="Acidic residues" evidence="1">
    <location>
        <begin position="36"/>
        <end position="54"/>
    </location>
</feature>
<protein>
    <submittedName>
        <fullName evidence="4">C2H2-type domain-containing protein</fullName>
    </submittedName>
</protein>
<accession>A0A0R3WNR1</accession>
<dbReference type="OrthoDB" id="424794at2759"/>
<dbReference type="Proteomes" id="UP000274429">
    <property type="component" value="Unassembled WGS sequence"/>
</dbReference>